<accession>A0A1J7BC25</accession>
<dbReference type="GO" id="GO:0004113">
    <property type="term" value="F:2',3'-cyclic-nucleotide 3'-phosphodiesterase activity"/>
    <property type="evidence" value="ECO:0007669"/>
    <property type="project" value="InterPro"/>
</dbReference>
<feature type="domain" description="Phosphoesterase HXTX" evidence="2">
    <location>
        <begin position="9"/>
        <end position="85"/>
    </location>
</feature>
<evidence type="ECO:0000313" key="3">
    <source>
        <dbReference type="EMBL" id="OIV36219.1"/>
    </source>
</evidence>
<dbReference type="GO" id="GO:0008664">
    <property type="term" value="F:RNA 2',3'-cyclic 3'-phosphodiesterase activity"/>
    <property type="evidence" value="ECO:0007669"/>
    <property type="project" value="InterPro"/>
</dbReference>
<dbReference type="OrthoDB" id="9787070at2"/>
<keyword evidence="1" id="KW-0378">Hydrolase</keyword>
<dbReference type="Gene3D" id="3.90.1140.10">
    <property type="entry name" value="Cyclic phosphodiesterase"/>
    <property type="match status" value="1"/>
</dbReference>
<dbReference type="STRING" id="1428644.BIV57_17465"/>
<dbReference type="EMBL" id="MLCF01000107">
    <property type="protein sequence ID" value="OIV36219.1"/>
    <property type="molecule type" value="Genomic_DNA"/>
</dbReference>
<comment type="caution">
    <text evidence="3">The sequence shown here is derived from an EMBL/GenBank/DDBJ whole genome shotgun (WGS) entry which is preliminary data.</text>
</comment>
<dbReference type="NCBIfam" id="TIGR02258">
    <property type="entry name" value="2_5_ligase"/>
    <property type="match status" value="1"/>
</dbReference>
<dbReference type="GO" id="GO:0016874">
    <property type="term" value="F:ligase activity"/>
    <property type="evidence" value="ECO:0007669"/>
    <property type="project" value="UniProtKB-KW"/>
</dbReference>
<feature type="non-terminal residue" evidence="3">
    <location>
        <position position="127"/>
    </location>
</feature>
<name>A0A1J7BC25_9ACTN</name>
<evidence type="ECO:0000259" key="2">
    <source>
        <dbReference type="Pfam" id="PF02834"/>
    </source>
</evidence>
<evidence type="ECO:0000313" key="4">
    <source>
        <dbReference type="Proteomes" id="UP000243342"/>
    </source>
</evidence>
<keyword evidence="3" id="KW-0436">Ligase</keyword>
<dbReference type="SUPFAM" id="SSF55144">
    <property type="entry name" value="LigT-like"/>
    <property type="match status" value="1"/>
</dbReference>
<gene>
    <name evidence="3" type="ORF">BIV57_17465</name>
</gene>
<proteinExistence type="predicted"/>
<dbReference type="InterPro" id="IPR004175">
    <property type="entry name" value="RNA_CPDase"/>
</dbReference>
<dbReference type="Pfam" id="PF02834">
    <property type="entry name" value="LigT_PEase"/>
    <property type="match status" value="1"/>
</dbReference>
<dbReference type="PANTHER" id="PTHR35561">
    <property type="entry name" value="RNA 2',3'-CYCLIC PHOSPHODIESTERASE"/>
    <property type="match status" value="1"/>
</dbReference>
<keyword evidence="4" id="KW-1185">Reference proteome</keyword>
<reference evidence="3 4" key="1">
    <citation type="submission" date="2016-10" db="EMBL/GenBank/DDBJ databases">
        <title>Genome sequence of Streptomyces gilvigriseus MUSC 26.</title>
        <authorList>
            <person name="Lee L.-H."/>
            <person name="Ser H.-L."/>
        </authorList>
    </citation>
    <scope>NUCLEOTIDE SEQUENCE [LARGE SCALE GENOMIC DNA]</scope>
    <source>
        <strain evidence="3 4">MUSC 26</strain>
    </source>
</reference>
<evidence type="ECO:0000256" key="1">
    <source>
        <dbReference type="ARBA" id="ARBA00022801"/>
    </source>
</evidence>
<dbReference type="AlphaFoldDB" id="A0A1J7BC25"/>
<dbReference type="InterPro" id="IPR014051">
    <property type="entry name" value="Phosphoesterase_HXTX"/>
</dbReference>
<dbReference type="InterPro" id="IPR009097">
    <property type="entry name" value="Cyclic_Pdiesterase"/>
</dbReference>
<organism evidence="3 4">
    <name type="scientific">Mangrovactinospora gilvigrisea</name>
    <dbReference type="NCBI Taxonomy" id="1428644"/>
    <lineage>
        <taxon>Bacteria</taxon>
        <taxon>Bacillati</taxon>
        <taxon>Actinomycetota</taxon>
        <taxon>Actinomycetes</taxon>
        <taxon>Kitasatosporales</taxon>
        <taxon>Streptomycetaceae</taxon>
        <taxon>Mangrovactinospora</taxon>
    </lineage>
</organism>
<protein>
    <submittedName>
        <fullName evidence="3">2'-5' RNA ligase</fullName>
    </submittedName>
</protein>
<sequence length="127" mass="13417">MRLFVAVLPPEEAVRELGSAVSRLKGLPPGPELRWTAREGWHLTLAFLGEVDEDRLPALEAGLAEEAARRSPLTLRLAGGGRFGGTVLWAGVEGDRAALGGLAAGVAEAVREAGLTVDDRPYTPHLT</sequence>
<dbReference type="RefSeq" id="WP_079170433.1">
    <property type="nucleotide sequence ID" value="NZ_MLCF01000107.1"/>
</dbReference>
<dbReference type="PANTHER" id="PTHR35561:SF1">
    <property type="entry name" value="RNA 2',3'-CYCLIC PHOSPHODIESTERASE"/>
    <property type="match status" value="1"/>
</dbReference>
<dbReference type="Proteomes" id="UP000243342">
    <property type="component" value="Unassembled WGS sequence"/>
</dbReference>